<accession>A0A8D8H8D7</accession>
<name>A0A8D8H8D7_CULPI</name>
<evidence type="ECO:0000313" key="1">
    <source>
        <dbReference type="EMBL" id="CAG6529647.1"/>
    </source>
</evidence>
<protein>
    <submittedName>
        <fullName evidence="1">(northern house mosquito) hypothetical protein</fullName>
    </submittedName>
</protein>
<reference evidence="1" key="1">
    <citation type="submission" date="2021-05" db="EMBL/GenBank/DDBJ databases">
        <authorList>
            <person name="Alioto T."/>
            <person name="Alioto T."/>
            <person name="Gomez Garrido J."/>
        </authorList>
    </citation>
    <scope>NUCLEOTIDE SEQUENCE</scope>
</reference>
<organism evidence="1">
    <name type="scientific">Culex pipiens</name>
    <name type="common">House mosquito</name>
    <dbReference type="NCBI Taxonomy" id="7175"/>
    <lineage>
        <taxon>Eukaryota</taxon>
        <taxon>Metazoa</taxon>
        <taxon>Ecdysozoa</taxon>
        <taxon>Arthropoda</taxon>
        <taxon>Hexapoda</taxon>
        <taxon>Insecta</taxon>
        <taxon>Pterygota</taxon>
        <taxon>Neoptera</taxon>
        <taxon>Endopterygota</taxon>
        <taxon>Diptera</taxon>
        <taxon>Nematocera</taxon>
        <taxon>Culicoidea</taxon>
        <taxon>Culicidae</taxon>
        <taxon>Culicinae</taxon>
        <taxon>Culicini</taxon>
        <taxon>Culex</taxon>
        <taxon>Culex</taxon>
    </lineage>
</organism>
<dbReference type="EMBL" id="HBUE01306685">
    <property type="protein sequence ID" value="CAG6581437.1"/>
    <property type="molecule type" value="Transcribed_RNA"/>
</dbReference>
<sequence>MCPLSAPPPFRIGDLWGFGGGGGGMLLAGTGDSMANEGNRRTGKMFYLYICKGKWVAKKMERRILKMNFTVSFGVTTVWHGSLWFLNTFVGDGDPLSEHRLTIWMRCMFTPIKEGSLLRVVRHWLKATQIQAANSSFSCFPRPDLGNR</sequence>
<dbReference type="EMBL" id="HBUE01200524">
    <property type="protein sequence ID" value="CAG6529647.1"/>
    <property type="molecule type" value="Transcribed_RNA"/>
</dbReference>
<proteinExistence type="predicted"/>
<dbReference type="AlphaFoldDB" id="A0A8D8H8D7"/>